<dbReference type="Proteomes" id="UP000270296">
    <property type="component" value="Unassembled WGS sequence"/>
</dbReference>
<accession>A0A183IS83</accession>
<evidence type="ECO:0000313" key="1">
    <source>
        <dbReference type="EMBL" id="VDP10134.1"/>
    </source>
</evidence>
<evidence type="ECO:0000313" key="2">
    <source>
        <dbReference type="Proteomes" id="UP000270296"/>
    </source>
</evidence>
<organism evidence="3">
    <name type="scientific">Soboliphyme baturini</name>
    <dbReference type="NCBI Taxonomy" id="241478"/>
    <lineage>
        <taxon>Eukaryota</taxon>
        <taxon>Metazoa</taxon>
        <taxon>Ecdysozoa</taxon>
        <taxon>Nematoda</taxon>
        <taxon>Enoplea</taxon>
        <taxon>Dorylaimia</taxon>
        <taxon>Dioctophymatida</taxon>
        <taxon>Dioctophymatoidea</taxon>
        <taxon>Soboliphymatidae</taxon>
        <taxon>Soboliphyme</taxon>
    </lineage>
</organism>
<reference evidence="1 2" key="2">
    <citation type="submission" date="2018-11" db="EMBL/GenBank/DDBJ databases">
        <authorList>
            <consortium name="Pathogen Informatics"/>
        </authorList>
    </citation>
    <scope>NUCLEOTIDE SEQUENCE [LARGE SCALE GENOMIC DNA]</scope>
</reference>
<sequence>MICSHLTEQQKLCRCGAGGDSGQSVKYHGSFPEISVVVKRLPCSSLSTADRRHRTVVPPLLPIVSIGECDTRSSKVVSLPAQRKVPWRVLLPSNDQLKYIPFIPLPGHLGGGGLILPALSRVNVSVPVILPSIPQHRYEKHAHRMLIIRRRKIKKHWRKKRRKRDYVQYLKWHQQQKQRKEDAFRQRMNVMLSEALGFDADAYVRAAVAKAKWRPADNHFPDGRRKFPHWTELMTVEELFQLPETDYIDKQSCLAEGEDWEAIKKLRQEYYAKGYGVKTPNDDGSNFGSTSKPA</sequence>
<dbReference type="AlphaFoldDB" id="A0A183IS83"/>
<evidence type="ECO:0000313" key="3">
    <source>
        <dbReference type="WBParaSite" id="SBAD_0000673001-mRNA-1"/>
    </source>
</evidence>
<protein>
    <submittedName>
        <fullName evidence="3">DUF1713 domain-containing protein</fullName>
    </submittedName>
</protein>
<name>A0A183IS83_9BILA</name>
<dbReference type="OrthoDB" id="5837974at2759"/>
<keyword evidence="2" id="KW-1185">Reference proteome</keyword>
<proteinExistence type="predicted"/>
<reference evidence="3" key="1">
    <citation type="submission" date="2016-06" db="UniProtKB">
        <authorList>
            <consortium name="WormBaseParasite"/>
        </authorList>
    </citation>
    <scope>IDENTIFICATION</scope>
</reference>
<dbReference type="WBParaSite" id="SBAD_0000673001-mRNA-1">
    <property type="protein sequence ID" value="SBAD_0000673001-mRNA-1"/>
    <property type="gene ID" value="SBAD_0000673001"/>
</dbReference>
<gene>
    <name evidence="1" type="ORF">SBAD_LOCUS6480</name>
</gene>
<dbReference type="EMBL" id="UZAM01009794">
    <property type="protein sequence ID" value="VDP10134.1"/>
    <property type="molecule type" value="Genomic_DNA"/>
</dbReference>